<evidence type="ECO:0000313" key="1">
    <source>
        <dbReference type="EMBL" id="MDQ9070386.1"/>
    </source>
</evidence>
<comment type="caution">
    <text evidence="1">The sequence shown here is derived from an EMBL/GenBank/DDBJ whole genome shotgun (WGS) entry which is preliminary data.</text>
</comment>
<organism evidence="1 2">
    <name type="scientific">Acinetobacter gerneri</name>
    <dbReference type="NCBI Taxonomy" id="202952"/>
    <lineage>
        <taxon>Bacteria</taxon>
        <taxon>Pseudomonadati</taxon>
        <taxon>Pseudomonadota</taxon>
        <taxon>Gammaproteobacteria</taxon>
        <taxon>Moraxellales</taxon>
        <taxon>Moraxellaceae</taxon>
        <taxon>Acinetobacter</taxon>
    </lineage>
</organism>
<protein>
    <recommendedName>
        <fullName evidence="3">DUF2345 domain-containing protein</fullName>
    </recommendedName>
</protein>
<accession>A0AAW8JFG9</accession>
<sequence length="107" mass="12064">MAGGSQIIINKNGIRIITPAKFEVNAGQHLFKRGTKVSMQLLFLPEDTHYNLKYLFTDDDGIPYKNIAYTATYPNGSEIKGITDQDGYSSTFFSSEEKDIQIHLELE</sequence>
<evidence type="ECO:0008006" key="3">
    <source>
        <dbReference type="Google" id="ProtNLM"/>
    </source>
</evidence>
<proteinExistence type="predicted"/>
<dbReference type="RefSeq" id="WP_308956244.1">
    <property type="nucleotide sequence ID" value="NZ_JAVICY010000013.1"/>
</dbReference>
<gene>
    <name evidence="1" type="ORF">RFH51_02780</name>
</gene>
<name>A0AAW8JFG9_9GAMM</name>
<dbReference type="EMBL" id="JAVIDA010000002">
    <property type="protein sequence ID" value="MDQ9070386.1"/>
    <property type="molecule type" value="Genomic_DNA"/>
</dbReference>
<reference evidence="1" key="1">
    <citation type="submission" date="2023-08" db="EMBL/GenBank/DDBJ databases">
        <title>Emergence of clinically-relevant ST2 carbapenem-resistant Acinetobacter baumannii strains in hospital sewages in Zhejiang, East of China.</title>
        <authorList>
            <person name="Kaichao C."/>
            <person name="Zhang R."/>
        </authorList>
    </citation>
    <scope>NUCLEOTIDE SEQUENCE</scope>
    <source>
        <strain evidence="1">M-SY-60</strain>
    </source>
</reference>
<dbReference type="AlphaFoldDB" id="A0AAW8JFG9"/>
<evidence type="ECO:0000313" key="2">
    <source>
        <dbReference type="Proteomes" id="UP001243195"/>
    </source>
</evidence>
<dbReference type="Proteomes" id="UP001243195">
    <property type="component" value="Unassembled WGS sequence"/>
</dbReference>